<dbReference type="EMBL" id="DQ151451">
    <property type="protein sequence ID" value="ABM47576.1"/>
    <property type="molecule type" value="Genomic_DNA"/>
</dbReference>
<proteinExistence type="predicted"/>
<dbReference type="InterPro" id="IPR050965">
    <property type="entry name" value="UPF0336/Enoyl-CoA_hydratase"/>
</dbReference>
<dbReference type="InterPro" id="IPR029069">
    <property type="entry name" value="HotDog_dom_sf"/>
</dbReference>
<dbReference type="FunFam" id="3.10.129.10:FF:000042">
    <property type="entry name" value="MaoC domain protein dehydratase"/>
    <property type="match status" value="1"/>
</dbReference>
<keyword evidence="1" id="KW-0456">Lyase</keyword>
<dbReference type="InterPro" id="IPR002539">
    <property type="entry name" value="MaoC-like_dom"/>
</dbReference>
<dbReference type="SUPFAM" id="SSF54637">
    <property type="entry name" value="Thioesterase/thiol ester dehydrase-isomerase"/>
    <property type="match status" value="1"/>
</dbReference>
<dbReference type="GO" id="GO:0006633">
    <property type="term" value="P:fatty acid biosynthetic process"/>
    <property type="evidence" value="ECO:0007669"/>
    <property type="project" value="TreeGrafter"/>
</dbReference>
<protein>
    <submittedName>
        <fullName evidence="2">Putative hydratase</fullName>
    </submittedName>
</protein>
<name>A1X3A3_9FIRM</name>
<reference evidence="2" key="1">
    <citation type="journal article" date="2006" name="Microbiology">
        <title>A novel class of CoA-transferase involved in short-chain fatty acid metabolism in butyrate-producing human colonic bacteria.</title>
        <authorList>
            <person name="Charrier C."/>
            <person name="Duncan G.J."/>
            <person name="Reid M.D."/>
            <person name="Rucklidge G.J."/>
            <person name="Henderson D."/>
            <person name="Young P."/>
            <person name="Russell V.J."/>
            <person name="Aminov R.I."/>
            <person name="Flint H.J."/>
            <person name="Louis P."/>
        </authorList>
    </citation>
    <scope>NUCLEOTIDE SEQUENCE</scope>
    <source>
        <strain evidence="2">L1-92</strain>
    </source>
</reference>
<dbReference type="Pfam" id="PF01575">
    <property type="entry name" value="MaoC_dehydratas"/>
    <property type="match status" value="1"/>
</dbReference>
<organism evidence="2">
    <name type="scientific">Anaerostipes caccae</name>
    <dbReference type="NCBI Taxonomy" id="105841"/>
    <lineage>
        <taxon>Bacteria</taxon>
        <taxon>Bacillati</taxon>
        <taxon>Bacillota</taxon>
        <taxon>Clostridia</taxon>
        <taxon>Lachnospirales</taxon>
        <taxon>Lachnospiraceae</taxon>
        <taxon>Anaerostipes</taxon>
    </lineage>
</organism>
<dbReference type="Gene3D" id="3.10.129.10">
    <property type="entry name" value="Hotdog Thioesterase"/>
    <property type="match status" value="1"/>
</dbReference>
<dbReference type="PANTHER" id="PTHR43437:SF3">
    <property type="entry name" value="HYDROXYACYL-THIOESTER DEHYDRATASE TYPE 2, MITOCHONDRIAL"/>
    <property type="match status" value="1"/>
</dbReference>
<dbReference type="RefSeq" id="WP_006565678.1">
    <property type="nucleotide sequence ID" value="NZ_BAABZP010000001.1"/>
</dbReference>
<sequence>MLKVGQEGFFYKYVTERDVKIFAEVSGDKNPLHLDEEYAKGTRFHGRIAHGMIGAGFISAAIAGVLPGPGTVYLSQMLNFERPVRIGDRVTARIKVLKIERKKSFELATLETTCVNQDNEVVISGTAQVIPAGE</sequence>
<evidence type="ECO:0000313" key="2">
    <source>
        <dbReference type="EMBL" id="ABM47576.1"/>
    </source>
</evidence>
<dbReference type="AlphaFoldDB" id="A1X3A3"/>
<evidence type="ECO:0000256" key="1">
    <source>
        <dbReference type="ARBA" id="ARBA00023239"/>
    </source>
</evidence>
<dbReference type="CDD" id="cd03449">
    <property type="entry name" value="R_hydratase"/>
    <property type="match status" value="1"/>
</dbReference>
<accession>A1X3A3</accession>
<dbReference type="PANTHER" id="PTHR43437">
    <property type="entry name" value="HYDROXYACYL-THIOESTER DEHYDRATASE TYPE 2, MITOCHONDRIAL-RELATED"/>
    <property type="match status" value="1"/>
</dbReference>
<dbReference type="GO" id="GO:0019171">
    <property type="term" value="F:(3R)-hydroxyacyl-[acyl-carrier-protein] dehydratase activity"/>
    <property type="evidence" value="ECO:0007669"/>
    <property type="project" value="TreeGrafter"/>
</dbReference>